<comment type="similarity">
    <text evidence="2">Belongs to the ATP-dependent AMP-binding enzyme family.</text>
</comment>
<evidence type="ECO:0000256" key="6">
    <source>
        <dbReference type="ARBA" id="ARBA00022927"/>
    </source>
</evidence>
<dbReference type="InterPro" id="IPR024602">
    <property type="entry name" value="COG_su2_N"/>
</dbReference>
<keyword evidence="5 13" id="KW-0436">Ligase</keyword>
<name>A0AAQ3LYT9_9PEZI</name>
<dbReference type="Proteomes" id="UP001303373">
    <property type="component" value="Chromosome 2"/>
</dbReference>
<sequence length="862" mass="95055">MSDDKDLAEVDGGPADTRSSLFAYLEHGLETSPYEPAAIVMHQPPDHLSEMVKASGPRGCDKPSAEHLTWTYSQLHEAAVNLAAGLLAQKIQPGSTIATFLPNGIEWLLILWAVTLAKLPLASLDYSSLQPDRTVELQALLKTSRPDLIIVPNEEAAQKVKEALLDDRDDCTKFILLESKDLNDPRTLFRIAANSESMTRDAILKNAPNDDPTRTCLILFTSGTSSGRPKGCPRSVASMTHYIATPKWGRYSAKSRFLLQSMNFRIILPTIAFAAWSVGASVVIPGPYFDPSTSLDAMEEYRITHAQFVPATTRMITSETNFAMRKLDSLEVFLICGDIVTRNNLLHAQMAFPTATVMTLYGMTEGGAWLTWPFSDTPVGQIPCIDDISPVGKIAPGARLRIWDHDSGKVAKRGQTGEIHACSAGAIRHYLDGVDEDCFYNDEYGHWFRTGDLGIIDNDGVVYIVSRLKDIVKRAGVPIAPAALENCIDEYTKAQSSVVAMPSPALGQEPFAVLASLNRKSKDQIKQCVLDHFGKDYTLAGLVSLEELGLTNWPLNATGESSRSEESGRKIRLSPAMSKFYLESASQSASSTPAAYPSDNESDDIDTLPYPAELSRTAFLANDFEPSEYLSTLRNRHQTLEDLRSDLRQRSQLVSQELLDLVNGNYEEFLSLGGDLKGGSEKVENVRVRVLGFEREVQGVRKAVVEREEAVTGLLKEKKDVRSQVVIGRALLEVGARIDELEKALGISTKTDDEEDLDSDDEDDDELDQEPATKSPQLKRLQKHSQQYILTTRLIQRIGLSHPFLQAQKPRMDEVRRTLGLDLAATLRQAKREKDADTTLAVVRLYAELGAETEGLNALKSG</sequence>
<evidence type="ECO:0000259" key="12">
    <source>
        <dbReference type="Pfam" id="PF06148"/>
    </source>
</evidence>
<feature type="domain" description="AMP-dependent synthetase/ligase" evidence="11">
    <location>
        <begin position="66"/>
        <end position="431"/>
    </location>
</feature>
<dbReference type="AlphaFoldDB" id="A0AAQ3LYT9"/>
<proteinExistence type="inferred from homology"/>
<comment type="subcellular location">
    <subcellularLocation>
        <location evidence="1">Golgi apparatus membrane</location>
        <topology evidence="1">Peripheral membrane protein</topology>
    </subcellularLocation>
</comment>
<evidence type="ECO:0000256" key="9">
    <source>
        <dbReference type="ARBA" id="ARBA00031344"/>
    </source>
</evidence>
<dbReference type="InterPro" id="IPR042099">
    <property type="entry name" value="ANL_N_sf"/>
</dbReference>
<keyword evidence="8" id="KW-0472">Membrane</keyword>
<evidence type="ECO:0000259" key="11">
    <source>
        <dbReference type="Pfam" id="PF00501"/>
    </source>
</evidence>
<evidence type="ECO:0000256" key="4">
    <source>
        <dbReference type="ARBA" id="ARBA00022448"/>
    </source>
</evidence>
<dbReference type="SUPFAM" id="SSF56801">
    <property type="entry name" value="Acetyl-CoA synthetase-like"/>
    <property type="match status" value="1"/>
</dbReference>
<dbReference type="GO" id="GO:0019748">
    <property type="term" value="P:secondary metabolic process"/>
    <property type="evidence" value="ECO:0007669"/>
    <property type="project" value="TreeGrafter"/>
</dbReference>
<dbReference type="Gene3D" id="3.30.300.30">
    <property type="match status" value="1"/>
</dbReference>
<dbReference type="Gene3D" id="3.40.50.12780">
    <property type="entry name" value="N-terminal domain of ligase-like"/>
    <property type="match status" value="1"/>
</dbReference>
<organism evidence="13 14">
    <name type="scientific">Acrodontium crateriforme</name>
    <dbReference type="NCBI Taxonomy" id="150365"/>
    <lineage>
        <taxon>Eukaryota</taxon>
        <taxon>Fungi</taxon>
        <taxon>Dikarya</taxon>
        <taxon>Ascomycota</taxon>
        <taxon>Pezizomycotina</taxon>
        <taxon>Dothideomycetes</taxon>
        <taxon>Dothideomycetidae</taxon>
        <taxon>Mycosphaerellales</taxon>
        <taxon>Teratosphaeriaceae</taxon>
        <taxon>Acrodontium</taxon>
    </lineage>
</organism>
<keyword evidence="6" id="KW-0653">Protein transport</keyword>
<keyword evidence="14" id="KW-1185">Reference proteome</keyword>
<feature type="domain" description="Conserved oligomeric Golgi complex subunit 2 N-terminal" evidence="12">
    <location>
        <begin position="614"/>
        <end position="687"/>
    </location>
</feature>
<dbReference type="InterPro" id="IPR045851">
    <property type="entry name" value="AMP-bd_C_sf"/>
</dbReference>
<dbReference type="PANTHER" id="PTHR24096:SF149">
    <property type="entry name" value="AMP-BINDING DOMAIN-CONTAINING PROTEIN-RELATED"/>
    <property type="match status" value="1"/>
</dbReference>
<keyword evidence="7" id="KW-0333">Golgi apparatus</keyword>
<evidence type="ECO:0000313" key="13">
    <source>
        <dbReference type="EMBL" id="WPG98344.1"/>
    </source>
</evidence>
<evidence type="ECO:0000313" key="14">
    <source>
        <dbReference type="Proteomes" id="UP001303373"/>
    </source>
</evidence>
<evidence type="ECO:0000256" key="10">
    <source>
        <dbReference type="SAM" id="MobiDB-lite"/>
    </source>
</evidence>
<feature type="region of interest" description="Disordered" evidence="10">
    <location>
        <begin position="749"/>
        <end position="781"/>
    </location>
</feature>
<dbReference type="GO" id="GO:0000139">
    <property type="term" value="C:Golgi membrane"/>
    <property type="evidence" value="ECO:0007669"/>
    <property type="project" value="UniProtKB-SubCell"/>
</dbReference>
<dbReference type="GO" id="GO:0015031">
    <property type="term" value="P:protein transport"/>
    <property type="evidence" value="ECO:0007669"/>
    <property type="project" value="UniProtKB-KW"/>
</dbReference>
<keyword evidence="4" id="KW-0813">Transport</keyword>
<feature type="compositionally biased region" description="Acidic residues" evidence="10">
    <location>
        <begin position="752"/>
        <end position="769"/>
    </location>
</feature>
<dbReference type="GO" id="GO:0016405">
    <property type="term" value="F:CoA-ligase activity"/>
    <property type="evidence" value="ECO:0007669"/>
    <property type="project" value="TreeGrafter"/>
</dbReference>
<dbReference type="Pfam" id="PF06148">
    <property type="entry name" value="COG2_N"/>
    <property type="match status" value="1"/>
</dbReference>
<dbReference type="InterPro" id="IPR000873">
    <property type="entry name" value="AMP-dep_synth/lig_dom"/>
</dbReference>
<reference evidence="13 14" key="1">
    <citation type="submission" date="2023-11" db="EMBL/GenBank/DDBJ databases">
        <title>An acidophilic fungus is an integral part of prey digestion in a carnivorous sundew plant.</title>
        <authorList>
            <person name="Tsai I.J."/>
        </authorList>
    </citation>
    <scope>NUCLEOTIDE SEQUENCE [LARGE SCALE GENOMIC DNA]</scope>
    <source>
        <strain evidence="13">169a</strain>
    </source>
</reference>
<evidence type="ECO:0000256" key="3">
    <source>
        <dbReference type="ARBA" id="ARBA00020977"/>
    </source>
</evidence>
<dbReference type="PANTHER" id="PTHR24096">
    <property type="entry name" value="LONG-CHAIN-FATTY-ACID--COA LIGASE"/>
    <property type="match status" value="1"/>
</dbReference>
<evidence type="ECO:0000256" key="8">
    <source>
        <dbReference type="ARBA" id="ARBA00023136"/>
    </source>
</evidence>
<gene>
    <name evidence="13" type="ORF">R9X50_00113300</name>
</gene>
<protein>
    <recommendedName>
        <fullName evidence="3">Conserved oligomeric Golgi complex subunit 2</fullName>
    </recommendedName>
    <alternativeName>
        <fullName evidence="9">Component of oligomeric Golgi complex 2</fullName>
    </alternativeName>
</protein>
<evidence type="ECO:0000256" key="5">
    <source>
        <dbReference type="ARBA" id="ARBA00022598"/>
    </source>
</evidence>
<accession>A0AAQ3LYT9</accession>
<evidence type="ECO:0000256" key="1">
    <source>
        <dbReference type="ARBA" id="ARBA00004395"/>
    </source>
</evidence>
<evidence type="ECO:0000256" key="2">
    <source>
        <dbReference type="ARBA" id="ARBA00006432"/>
    </source>
</evidence>
<dbReference type="Pfam" id="PF00501">
    <property type="entry name" value="AMP-binding"/>
    <property type="match status" value="1"/>
</dbReference>
<dbReference type="EMBL" id="CP138581">
    <property type="protein sequence ID" value="WPG98344.1"/>
    <property type="molecule type" value="Genomic_DNA"/>
</dbReference>
<evidence type="ECO:0000256" key="7">
    <source>
        <dbReference type="ARBA" id="ARBA00023034"/>
    </source>
</evidence>